<evidence type="ECO:0000256" key="4">
    <source>
        <dbReference type="ARBA" id="ARBA00022737"/>
    </source>
</evidence>
<evidence type="ECO:0000313" key="10">
    <source>
        <dbReference type="Proteomes" id="UP001530377"/>
    </source>
</evidence>
<dbReference type="InterPro" id="IPR018108">
    <property type="entry name" value="MCP_transmembrane"/>
</dbReference>
<dbReference type="InterPro" id="IPR023395">
    <property type="entry name" value="MCP_dom_sf"/>
</dbReference>
<proteinExistence type="inferred from homology"/>
<organism evidence="9 10">
    <name type="scientific">Cyclostephanos tholiformis</name>
    <dbReference type="NCBI Taxonomy" id="382380"/>
    <lineage>
        <taxon>Eukaryota</taxon>
        <taxon>Sar</taxon>
        <taxon>Stramenopiles</taxon>
        <taxon>Ochrophyta</taxon>
        <taxon>Bacillariophyta</taxon>
        <taxon>Coscinodiscophyceae</taxon>
        <taxon>Thalassiosirophycidae</taxon>
        <taxon>Stephanodiscales</taxon>
        <taxon>Stephanodiscaceae</taxon>
        <taxon>Cyclostephanos</taxon>
    </lineage>
</organism>
<dbReference type="AlphaFoldDB" id="A0ABD3RAR4"/>
<dbReference type="PROSITE" id="PS50920">
    <property type="entry name" value="SOLCAR"/>
    <property type="match status" value="3"/>
</dbReference>
<feature type="compositionally biased region" description="Low complexity" evidence="8">
    <location>
        <begin position="1"/>
        <end position="22"/>
    </location>
</feature>
<dbReference type="InterPro" id="IPR002067">
    <property type="entry name" value="MCP"/>
</dbReference>
<dbReference type="GO" id="GO:0016020">
    <property type="term" value="C:membrane"/>
    <property type="evidence" value="ECO:0007669"/>
    <property type="project" value="UniProtKB-SubCell"/>
</dbReference>
<keyword evidence="3 6" id="KW-0812">Transmembrane</keyword>
<evidence type="ECO:0000256" key="1">
    <source>
        <dbReference type="ARBA" id="ARBA00004141"/>
    </source>
</evidence>
<name>A0ABD3RAR4_9STRA</name>
<accession>A0ABD3RAR4</accession>
<dbReference type="PRINTS" id="PR00926">
    <property type="entry name" value="MITOCARRIER"/>
</dbReference>
<evidence type="ECO:0000256" key="2">
    <source>
        <dbReference type="ARBA" id="ARBA00022448"/>
    </source>
</evidence>
<dbReference type="PANTHER" id="PTHR24089">
    <property type="entry name" value="SOLUTE CARRIER FAMILY 25"/>
    <property type="match status" value="1"/>
</dbReference>
<evidence type="ECO:0000256" key="7">
    <source>
        <dbReference type="RuleBase" id="RU000488"/>
    </source>
</evidence>
<gene>
    <name evidence="9" type="ORF">ACHAXA_007763</name>
</gene>
<feature type="region of interest" description="Disordered" evidence="8">
    <location>
        <begin position="1"/>
        <end position="24"/>
    </location>
</feature>
<dbReference type="Proteomes" id="UP001530377">
    <property type="component" value="Unassembled WGS sequence"/>
</dbReference>
<dbReference type="EMBL" id="JALLPB020000360">
    <property type="protein sequence ID" value="KAL3809987.1"/>
    <property type="molecule type" value="Genomic_DNA"/>
</dbReference>
<comment type="caution">
    <text evidence="9">The sequence shown here is derived from an EMBL/GenBank/DDBJ whole genome shotgun (WGS) entry which is preliminary data.</text>
</comment>
<keyword evidence="2 7" id="KW-0813">Transport</keyword>
<dbReference type="SUPFAM" id="SSF103506">
    <property type="entry name" value="Mitochondrial carrier"/>
    <property type="match status" value="1"/>
</dbReference>
<evidence type="ECO:0000256" key="3">
    <source>
        <dbReference type="ARBA" id="ARBA00022692"/>
    </source>
</evidence>
<keyword evidence="4" id="KW-0677">Repeat</keyword>
<reference evidence="9 10" key="1">
    <citation type="submission" date="2024-10" db="EMBL/GenBank/DDBJ databases">
        <title>Updated reference genomes for cyclostephanoid diatoms.</title>
        <authorList>
            <person name="Roberts W.R."/>
            <person name="Alverson A.J."/>
        </authorList>
    </citation>
    <scope>NUCLEOTIDE SEQUENCE [LARGE SCALE GENOMIC DNA]</scope>
    <source>
        <strain evidence="9 10">AJA228-03</strain>
    </source>
</reference>
<evidence type="ECO:0008006" key="11">
    <source>
        <dbReference type="Google" id="ProtNLM"/>
    </source>
</evidence>
<keyword evidence="5 6" id="KW-0472">Membrane</keyword>
<evidence type="ECO:0000256" key="8">
    <source>
        <dbReference type="SAM" id="MobiDB-lite"/>
    </source>
</evidence>
<keyword evidence="10" id="KW-1185">Reference proteome</keyword>
<dbReference type="Gene3D" id="1.50.40.10">
    <property type="entry name" value="Mitochondrial carrier domain"/>
    <property type="match status" value="1"/>
</dbReference>
<evidence type="ECO:0000256" key="5">
    <source>
        <dbReference type="ARBA" id="ARBA00023136"/>
    </source>
</evidence>
<comment type="subcellular location">
    <subcellularLocation>
        <location evidence="1">Membrane</location>
        <topology evidence="1">Multi-pass membrane protein</topology>
    </subcellularLocation>
</comment>
<sequence>MVSSPSSHGSSSAEPTSPSRTTGSHHWHDLIAGAIAGLGARAMTAPLDLLKIRRQLAPTSASSSSLASILGGEWRIYHHLHSIAKREGGVRSLFRGNVAASYLWMGYSMTEFWVYGRTSGYLRRLCPDGGGSNGDVKASVAIGFAAGAISGVCATVVTYPFDLCRTIFAARGIFPIPATNVTWSEHTKDLVSRSRRQWPYVQRRPPRTMYDFARQIHDANGMRGFYAGISPGLLQVIPYMGINFALHDAVVVMSESNDSIVSGAAGMGAGVVSKFLVYPLDTVKRRLQAQAFYGTSSGGEDAARKVSSFSNNRRSSSMILPGTASSVVSYDGMMGCFKEIGKKEGIAAFYKGLIPSLLKSSISTGASFWLFTLTKNILRSTG</sequence>
<feature type="repeat" description="Solcar" evidence="6">
    <location>
        <begin position="257"/>
        <end position="377"/>
    </location>
</feature>
<evidence type="ECO:0000313" key="9">
    <source>
        <dbReference type="EMBL" id="KAL3809987.1"/>
    </source>
</evidence>
<protein>
    <recommendedName>
        <fullName evidence="11">Mitochondrial carrier protein</fullName>
    </recommendedName>
</protein>
<dbReference type="Pfam" id="PF00153">
    <property type="entry name" value="Mito_carr"/>
    <property type="match status" value="3"/>
</dbReference>
<feature type="repeat" description="Solcar" evidence="6">
    <location>
        <begin position="138"/>
        <end position="253"/>
    </location>
</feature>
<comment type="similarity">
    <text evidence="7">Belongs to the mitochondrial carrier (TC 2.A.29) family.</text>
</comment>
<feature type="repeat" description="Solcar" evidence="6">
    <location>
        <begin position="24"/>
        <end position="121"/>
    </location>
</feature>
<evidence type="ECO:0000256" key="6">
    <source>
        <dbReference type="PROSITE-ProRule" id="PRU00282"/>
    </source>
</evidence>